<accession>A0AAE3KGH0</accession>
<evidence type="ECO:0000313" key="3">
    <source>
        <dbReference type="Proteomes" id="UP001206128"/>
    </source>
</evidence>
<gene>
    <name evidence="2" type="ORF">LX83_004114</name>
</gene>
<feature type="compositionally biased region" description="Acidic residues" evidence="1">
    <location>
        <begin position="12"/>
        <end position="28"/>
    </location>
</feature>
<keyword evidence="3" id="KW-1185">Reference proteome</keyword>
<dbReference type="EMBL" id="JAMTCK010000009">
    <property type="protein sequence ID" value="MCP2167241.1"/>
    <property type="molecule type" value="Genomic_DNA"/>
</dbReference>
<dbReference type="Proteomes" id="UP001206128">
    <property type="component" value="Unassembled WGS sequence"/>
</dbReference>
<proteinExistence type="predicted"/>
<comment type="caution">
    <text evidence="2">The sequence shown here is derived from an EMBL/GenBank/DDBJ whole genome shotgun (WGS) entry which is preliminary data.</text>
</comment>
<sequence length="703" mass="76895">MEEIRTETADHEPEELFPLDSGEPDDTPVSEEQVLAFLKNGAPARDLAQAQAITDLLGRGRVDNANIFRAGITVHGDFVAGTVRRTRTRRPTVIPIGSSDLAEIDDYVRPDDFQDCVVALADLNVVVLAGPVRTGRRSRALAMLVELLGRTAPDIVELPGSTLRARPWRPPARGRGILVVDEPVRGEHAAHHLDDSWLNHAREVLGEQSRFLVVVTGPPQNALGAAAGRFEHVLEDLALPDPMQIVRKWVLPRVAGLTDTRFDEVVTRTQLGDLLAERDDPRFANKVARVVAESIRTGSDLRQDLARLRNPHEQVAEWLSTNRDASEIAIVAATAVLEQATYLQVVDAAVRLRSALGRSPEITLQYSRQLVAERTWIERTAHADGRETLSFRHDDLRQAVLARLWLQLDGARGKIVRWLSELAGHPDVEIRARAADAAGVLAAVDFAHGLHQLFLPWAANKAATLRQSAALGLNVAGGLSGRVDAFWDHIQRWADQLESTARSRYLADTAAMAACGRLGVAAPPRALKILHTLVRNQDWASLPSVSVGACTLVEAGVTTPVLRALLDWSGPAADERSAAKALTVFTYTVRHAKGSGEALPILLGDYAKHHDLLPELWARALASGERVRELAETALREWVGTADRVHRTRPLLLDLLAGIADRGEDDFTRLKHLLAGWALDADTPSPAAAEFHDRLLEAEEQIA</sequence>
<feature type="region of interest" description="Disordered" evidence="1">
    <location>
        <begin position="1"/>
        <end position="28"/>
    </location>
</feature>
<feature type="compositionally biased region" description="Basic and acidic residues" evidence="1">
    <location>
        <begin position="1"/>
        <end position="11"/>
    </location>
</feature>
<dbReference type="RefSeq" id="WP_253773915.1">
    <property type="nucleotide sequence ID" value="NZ_JAMTCK010000009.1"/>
</dbReference>
<name>A0AAE3KGH0_9PSEU</name>
<evidence type="ECO:0000313" key="2">
    <source>
        <dbReference type="EMBL" id="MCP2167241.1"/>
    </source>
</evidence>
<dbReference type="AlphaFoldDB" id="A0AAE3KGH0"/>
<organism evidence="2 3">
    <name type="scientific">Goodfellowiella coeruleoviolacea</name>
    <dbReference type="NCBI Taxonomy" id="334858"/>
    <lineage>
        <taxon>Bacteria</taxon>
        <taxon>Bacillati</taxon>
        <taxon>Actinomycetota</taxon>
        <taxon>Actinomycetes</taxon>
        <taxon>Pseudonocardiales</taxon>
        <taxon>Pseudonocardiaceae</taxon>
        <taxon>Goodfellowiella</taxon>
    </lineage>
</organism>
<evidence type="ECO:0000256" key="1">
    <source>
        <dbReference type="SAM" id="MobiDB-lite"/>
    </source>
</evidence>
<reference evidence="2" key="1">
    <citation type="submission" date="2022-06" db="EMBL/GenBank/DDBJ databases">
        <title>Genomic Encyclopedia of Archaeal and Bacterial Type Strains, Phase II (KMG-II): from individual species to whole genera.</title>
        <authorList>
            <person name="Goeker M."/>
        </authorList>
    </citation>
    <scope>NUCLEOTIDE SEQUENCE</scope>
    <source>
        <strain evidence="2">DSM 43935</strain>
    </source>
</reference>
<evidence type="ECO:0008006" key="4">
    <source>
        <dbReference type="Google" id="ProtNLM"/>
    </source>
</evidence>
<protein>
    <recommendedName>
        <fullName evidence="4">LigA protein</fullName>
    </recommendedName>
</protein>